<sequence length="33" mass="4030">MHRDYYIAQLSSGQLAWVFRDIREGWFVHGWFG</sequence>
<dbReference type="AlphaFoldDB" id="W5YMB4"/>
<evidence type="ECO:0000313" key="2">
    <source>
        <dbReference type="Proteomes" id="UP000061489"/>
    </source>
</evidence>
<protein>
    <submittedName>
        <fullName evidence="1">Uncharacterized protein</fullName>
    </submittedName>
</protein>
<evidence type="ECO:0000313" key="1">
    <source>
        <dbReference type="EMBL" id="AHI30241.1"/>
    </source>
</evidence>
<dbReference type="KEGG" id="msx:AU14_16860"/>
<dbReference type="Proteomes" id="UP000061489">
    <property type="component" value="Chromosome"/>
</dbReference>
<dbReference type="EMBL" id="CP007151">
    <property type="protein sequence ID" value="AHI30241.1"/>
    <property type="molecule type" value="Genomic_DNA"/>
</dbReference>
<reference evidence="1 2" key="1">
    <citation type="journal article" date="2014" name="Genome Announc.">
        <title>Draft Genome Sequences of Marinobacter similis A3d10T and Marinobacter salarius R9SW1T.</title>
        <authorList>
            <person name="Ivanova E.P."/>
            <person name="Ng H.J."/>
            <person name="Webb H.K."/>
            <person name="Feng G."/>
            <person name="Oshima K."/>
            <person name="Hattori M."/>
            <person name="Ohkuma M."/>
            <person name="Sergeev A.F."/>
            <person name="Mikhailov V.V."/>
            <person name="Crawford R.J."/>
            <person name="Sawabe T."/>
        </authorList>
    </citation>
    <scope>NUCLEOTIDE SEQUENCE [LARGE SCALE GENOMIC DNA]</scope>
    <source>
        <strain evidence="1 2">A3d10</strain>
    </source>
</reference>
<gene>
    <name evidence="1" type="ORF">AU14_16860</name>
</gene>
<keyword evidence="2" id="KW-1185">Reference proteome</keyword>
<organism evidence="1 2">
    <name type="scientific">Marinobacter similis</name>
    <dbReference type="NCBI Taxonomy" id="1420916"/>
    <lineage>
        <taxon>Bacteria</taxon>
        <taxon>Pseudomonadati</taxon>
        <taxon>Pseudomonadota</taxon>
        <taxon>Gammaproteobacteria</taxon>
        <taxon>Pseudomonadales</taxon>
        <taxon>Marinobacteraceae</taxon>
        <taxon>Marinobacter</taxon>
    </lineage>
</organism>
<accession>W5YMB4</accession>
<name>W5YMB4_9GAMM</name>
<proteinExistence type="predicted"/>
<dbReference type="STRING" id="1420916.AU14_16860"/>
<dbReference type="HOGENOM" id="CLU_3382640_0_0_6"/>